<dbReference type="Proteomes" id="UP000002725">
    <property type="component" value="Chromosome"/>
</dbReference>
<evidence type="ECO:0000256" key="4">
    <source>
        <dbReference type="ARBA" id="ARBA00022475"/>
    </source>
</evidence>
<dbReference type="GO" id="GO:0055085">
    <property type="term" value="P:transmembrane transport"/>
    <property type="evidence" value="ECO:0007669"/>
    <property type="project" value="InterPro"/>
</dbReference>
<evidence type="ECO:0000256" key="5">
    <source>
        <dbReference type="ARBA" id="ARBA00022519"/>
    </source>
</evidence>
<dbReference type="InterPro" id="IPR037682">
    <property type="entry name" value="TonB_C"/>
</dbReference>
<dbReference type="GO" id="GO:0015031">
    <property type="term" value="P:protein transport"/>
    <property type="evidence" value="ECO:0007669"/>
    <property type="project" value="UniProtKB-KW"/>
</dbReference>
<keyword evidence="9 11" id="KW-0472">Membrane</keyword>
<dbReference type="NCBIfam" id="TIGR01352">
    <property type="entry name" value="tonB_Cterm"/>
    <property type="match status" value="1"/>
</dbReference>
<dbReference type="RefSeq" id="WP_012505166.1">
    <property type="nucleotide sequence ID" value="NC_011059.1"/>
</dbReference>
<dbReference type="eggNOG" id="COG0810">
    <property type="taxonomic scope" value="Bacteria"/>
</dbReference>
<dbReference type="GO" id="GO:0005886">
    <property type="term" value="C:plasma membrane"/>
    <property type="evidence" value="ECO:0007669"/>
    <property type="project" value="UniProtKB-SubCell"/>
</dbReference>
<feature type="domain" description="TonB C-terminal" evidence="12">
    <location>
        <begin position="183"/>
        <end position="275"/>
    </location>
</feature>
<reference evidence="13" key="1">
    <citation type="submission" date="2008-06" db="EMBL/GenBank/DDBJ databases">
        <title>Complete sequence of chromosome of Prosthecochloris aestuarii DSM 271.</title>
        <authorList>
            <consortium name="US DOE Joint Genome Institute"/>
            <person name="Lucas S."/>
            <person name="Copeland A."/>
            <person name="Lapidus A."/>
            <person name="Glavina del Rio T."/>
            <person name="Dalin E."/>
            <person name="Tice H."/>
            <person name="Bruce D."/>
            <person name="Goodwin L."/>
            <person name="Pitluck S."/>
            <person name="Schmutz J."/>
            <person name="Larimer F."/>
            <person name="Land M."/>
            <person name="Hauser L."/>
            <person name="Kyrpides N."/>
            <person name="Anderson I."/>
            <person name="Liu Z."/>
            <person name="Li T."/>
            <person name="Zhao F."/>
            <person name="Overmann J."/>
            <person name="Bryant D.A."/>
            <person name="Richardson P."/>
        </authorList>
    </citation>
    <scope>NUCLEOTIDE SEQUENCE [LARGE SCALE GENOMIC DNA]</scope>
    <source>
        <strain evidence="13">DSM 271</strain>
    </source>
</reference>
<dbReference type="Gene3D" id="3.30.1150.10">
    <property type="match status" value="1"/>
</dbReference>
<feature type="transmembrane region" description="Helical" evidence="11">
    <location>
        <begin position="45"/>
        <end position="64"/>
    </location>
</feature>
<organism evidence="13 14">
    <name type="scientific">Prosthecochloris aestuarii (strain DSM 271 / SK 413)</name>
    <dbReference type="NCBI Taxonomy" id="290512"/>
    <lineage>
        <taxon>Bacteria</taxon>
        <taxon>Pseudomonadati</taxon>
        <taxon>Chlorobiota</taxon>
        <taxon>Chlorobiia</taxon>
        <taxon>Chlorobiales</taxon>
        <taxon>Chlorobiaceae</taxon>
        <taxon>Prosthecochloris</taxon>
    </lineage>
</organism>
<evidence type="ECO:0000256" key="11">
    <source>
        <dbReference type="SAM" id="Phobius"/>
    </source>
</evidence>
<dbReference type="STRING" id="290512.Paes_0573"/>
<evidence type="ECO:0000256" key="3">
    <source>
        <dbReference type="ARBA" id="ARBA00022448"/>
    </source>
</evidence>
<keyword evidence="3" id="KW-0813">Transport</keyword>
<dbReference type="InterPro" id="IPR051045">
    <property type="entry name" value="TonB-dependent_transducer"/>
</dbReference>
<dbReference type="PANTHER" id="PTHR33446">
    <property type="entry name" value="PROTEIN TONB-RELATED"/>
    <property type="match status" value="1"/>
</dbReference>
<evidence type="ECO:0000256" key="1">
    <source>
        <dbReference type="ARBA" id="ARBA00004383"/>
    </source>
</evidence>
<evidence type="ECO:0000256" key="2">
    <source>
        <dbReference type="ARBA" id="ARBA00006555"/>
    </source>
</evidence>
<keyword evidence="8 11" id="KW-1133">Transmembrane helix</keyword>
<evidence type="ECO:0000313" key="14">
    <source>
        <dbReference type="Proteomes" id="UP000002725"/>
    </source>
</evidence>
<evidence type="ECO:0000256" key="6">
    <source>
        <dbReference type="ARBA" id="ARBA00022692"/>
    </source>
</evidence>
<comment type="subcellular location">
    <subcellularLocation>
        <location evidence="1">Cell inner membrane</location>
        <topology evidence="1">Single-pass membrane protein</topology>
        <orientation evidence="1">Periplasmic side</orientation>
    </subcellularLocation>
</comment>
<dbReference type="InterPro" id="IPR006260">
    <property type="entry name" value="TonB/TolA_C"/>
</dbReference>
<evidence type="ECO:0000256" key="7">
    <source>
        <dbReference type="ARBA" id="ARBA00022927"/>
    </source>
</evidence>
<dbReference type="HOGENOM" id="CLU_092789_0_0_10"/>
<accession>B4S5X8</accession>
<sequence length="275" mass="30170">MNLEKIHKGAPDKVNRWTSGSGYLDTDRLRGVGYGNLVLRRQSHLYLAHGVVTAAVLLGMFWVVSGNWERFIGVLGLGDGRQSAEIEYVAITHAVQLPPPPLIDKPLPPKAPEVPAQLVMPPKVETPPNVGKVKQVKKEEAPPQQTLATQEEIREVVQKQPGVGEAGSGGGAGGIGDGPVFVPVEKMPTFRRQVKPRYPEYARRAGIEGRVFVSVLISERGKPIKAQIMKREPGDRTVFDEAAIDAVMKSRYTPGIQNGRPVKVWLTLPIRFTLR</sequence>
<evidence type="ECO:0000256" key="9">
    <source>
        <dbReference type="ARBA" id="ARBA00023136"/>
    </source>
</evidence>
<evidence type="ECO:0000256" key="8">
    <source>
        <dbReference type="ARBA" id="ARBA00022989"/>
    </source>
</evidence>
<keyword evidence="14" id="KW-1185">Reference proteome</keyword>
<keyword evidence="7" id="KW-0653">Protein transport</keyword>
<dbReference type="AlphaFoldDB" id="B4S5X8"/>
<protein>
    <submittedName>
        <fullName evidence="13">TonB family protein</fullName>
    </submittedName>
</protein>
<dbReference type="Pfam" id="PF03544">
    <property type="entry name" value="TonB_C"/>
    <property type="match status" value="1"/>
</dbReference>
<proteinExistence type="inferred from homology"/>
<evidence type="ECO:0000256" key="10">
    <source>
        <dbReference type="SAM" id="MobiDB-lite"/>
    </source>
</evidence>
<dbReference type="SUPFAM" id="SSF74653">
    <property type="entry name" value="TolA/TonB C-terminal domain"/>
    <property type="match status" value="1"/>
</dbReference>
<dbReference type="EMBL" id="CP001108">
    <property type="protein sequence ID" value="ACF45629.1"/>
    <property type="molecule type" value="Genomic_DNA"/>
</dbReference>
<dbReference type="PROSITE" id="PS52015">
    <property type="entry name" value="TONB_CTD"/>
    <property type="match status" value="1"/>
</dbReference>
<evidence type="ECO:0000259" key="12">
    <source>
        <dbReference type="PROSITE" id="PS52015"/>
    </source>
</evidence>
<gene>
    <name evidence="13" type="ordered locus">Paes_0573</name>
</gene>
<evidence type="ECO:0000313" key="13">
    <source>
        <dbReference type="EMBL" id="ACF45629.1"/>
    </source>
</evidence>
<name>B4S5X8_PROA2</name>
<keyword evidence="6 11" id="KW-0812">Transmembrane</keyword>
<feature type="region of interest" description="Disordered" evidence="10">
    <location>
        <begin position="120"/>
        <end position="147"/>
    </location>
</feature>
<keyword evidence="5" id="KW-0997">Cell inner membrane</keyword>
<dbReference type="KEGG" id="paa:Paes_0573"/>
<keyword evidence="4" id="KW-1003">Cell membrane</keyword>
<comment type="similarity">
    <text evidence="2">Belongs to the TonB family.</text>
</comment>